<dbReference type="RefSeq" id="WP_123918064.1">
    <property type="nucleotide sequence ID" value="NZ_RKRA01000001.1"/>
</dbReference>
<comment type="caution">
    <text evidence="2">The sequence shown here is derived from an EMBL/GenBank/DDBJ whole genome shotgun (WGS) entry which is preliminary data.</text>
</comment>
<feature type="transmembrane region" description="Helical" evidence="1">
    <location>
        <begin position="134"/>
        <end position="157"/>
    </location>
</feature>
<evidence type="ECO:0000313" key="3">
    <source>
        <dbReference type="Proteomes" id="UP000280726"/>
    </source>
</evidence>
<accession>A0A3N4Z7X2</accession>
<evidence type="ECO:0000256" key="1">
    <source>
        <dbReference type="SAM" id="Phobius"/>
    </source>
</evidence>
<dbReference type="EMBL" id="RKRA01000001">
    <property type="protein sequence ID" value="RPF28074.1"/>
    <property type="molecule type" value="Genomic_DNA"/>
</dbReference>
<reference evidence="2 3" key="1">
    <citation type="submission" date="2018-11" db="EMBL/GenBank/DDBJ databases">
        <title>Sequencing the genomes of 1000 actinobacteria strains.</title>
        <authorList>
            <person name="Klenk H.-P."/>
        </authorList>
    </citation>
    <scope>NUCLEOTIDE SEQUENCE [LARGE SCALE GENOMIC DNA]</scope>
    <source>
        <strain evidence="2 3">DSM 14418</strain>
    </source>
</reference>
<feature type="transmembrane region" description="Helical" evidence="1">
    <location>
        <begin position="53"/>
        <end position="73"/>
    </location>
</feature>
<feature type="transmembrane region" description="Helical" evidence="1">
    <location>
        <begin position="186"/>
        <end position="207"/>
    </location>
</feature>
<sequence>MSVFVLLVVLVLAVLLVVALAALAAAAVVVAGRGAPAAPPVPAWRRAVRRVDTISLVAAATGIVGALVAATVLPTAFVSATATPGLLAALGPVLAGAVYVLTLALGELTWPRPQGQRREAFLVRRPALAPAGHLAARLVLVWLALGAVVVLVAGLIAEPDGRSVGTSTVDSGGQLLSSSAAGPFPGWPYGVPVLVGMVALVLLHLWVRHLITRRPAVAEVAPEEDVRVRALSATRVAQGVQLALAVTIVGLLLVAAGALARVDLTVVAWGAGLLAAGIAVTAVVGTVRPVRP</sequence>
<organism evidence="2 3">
    <name type="scientific">Georgenia muralis</name>
    <dbReference type="NCBI Taxonomy" id="154117"/>
    <lineage>
        <taxon>Bacteria</taxon>
        <taxon>Bacillati</taxon>
        <taxon>Actinomycetota</taxon>
        <taxon>Actinomycetes</taxon>
        <taxon>Micrococcales</taxon>
        <taxon>Bogoriellaceae</taxon>
        <taxon>Georgenia</taxon>
    </lineage>
</organism>
<dbReference type="Proteomes" id="UP000280726">
    <property type="component" value="Unassembled WGS sequence"/>
</dbReference>
<gene>
    <name evidence="2" type="ORF">EDD32_2583</name>
</gene>
<keyword evidence="1" id="KW-0812">Transmembrane</keyword>
<evidence type="ECO:0000313" key="2">
    <source>
        <dbReference type="EMBL" id="RPF28074.1"/>
    </source>
</evidence>
<feature type="transmembrane region" description="Helical" evidence="1">
    <location>
        <begin position="6"/>
        <end position="32"/>
    </location>
</feature>
<dbReference type="OrthoDB" id="5197533at2"/>
<name>A0A3N4Z7X2_9MICO</name>
<feature type="transmembrane region" description="Helical" evidence="1">
    <location>
        <begin position="239"/>
        <end position="260"/>
    </location>
</feature>
<keyword evidence="1" id="KW-0472">Membrane</keyword>
<feature type="transmembrane region" description="Helical" evidence="1">
    <location>
        <begin position="85"/>
        <end position="108"/>
    </location>
</feature>
<proteinExistence type="predicted"/>
<feature type="transmembrane region" description="Helical" evidence="1">
    <location>
        <begin position="266"/>
        <end position="287"/>
    </location>
</feature>
<keyword evidence="1" id="KW-1133">Transmembrane helix</keyword>
<protein>
    <submittedName>
        <fullName evidence="2">Uncharacterized protein</fullName>
    </submittedName>
</protein>
<keyword evidence="3" id="KW-1185">Reference proteome</keyword>
<dbReference type="AlphaFoldDB" id="A0A3N4Z7X2"/>